<dbReference type="Pfam" id="PF06224">
    <property type="entry name" value="AlkZ-like"/>
    <property type="match status" value="1"/>
</dbReference>
<dbReference type="PANTHER" id="PTHR38479">
    <property type="entry name" value="LMO0824 PROTEIN"/>
    <property type="match status" value="1"/>
</dbReference>
<dbReference type="eggNOG" id="arCOG11014">
    <property type="taxonomic scope" value="Archaea"/>
</dbReference>
<evidence type="ECO:0000313" key="1">
    <source>
        <dbReference type="EMBL" id="BAI63049.1"/>
    </source>
</evidence>
<dbReference type="EMBL" id="AP011532">
    <property type="protein sequence ID" value="BAI63049.1"/>
    <property type="molecule type" value="Genomic_DNA"/>
</dbReference>
<dbReference type="PANTHER" id="PTHR38479:SF2">
    <property type="entry name" value="WINGED HELIX DNA-BINDING DOMAIN-CONTAINING PROTEIN"/>
    <property type="match status" value="1"/>
</dbReference>
<protein>
    <recommendedName>
        <fullName evidence="3">Winged helix DNA-binding domain-containing protein</fullName>
    </recommendedName>
</protein>
<organism evidence="1 2">
    <name type="scientific">Methanocella paludicola (strain DSM 17711 / JCM 13418 / NBRC 101707 / SANAE)</name>
    <dbReference type="NCBI Taxonomy" id="304371"/>
    <lineage>
        <taxon>Archaea</taxon>
        <taxon>Methanobacteriati</taxon>
        <taxon>Methanobacteriota</taxon>
        <taxon>Stenosarchaea group</taxon>
        <taxon>Methanomicrobia</taxon>
        <taxon>Methanocellales</taxon>
        <taxon>Methanocellaceae</taxon>
        <taxon>Methanocella</taxon>
    </lineage>
</organism>
<reference evidence="2" key="3">
    <citation type="journal article" date="2011" name="PLoS ONE">
        <title>Genome sequence of a mesophilic hydrogenotrophic methanogen Methanocella paludicola, the first cultivated representative of the order Methanocellales.</title>
        <authorList>
            <person name="Sakai S."/>
            <person name="Takaki Y."/>
            <person name="Shimamura S."/>
            <person name="Sekine M."/>
            <person name="Tajima T."/>
            <person name="Kosugi H."/>
            <person name="Ichikawa N."/>
            <person name="Tasumi E."/>
            <person name="Hiraki A.T."/>
            <person name="Shimizu A."/>
            <person name="Kato Y."/>
            <person name="Nishiko R."/>
            <person name="Mori K."/>
            <person name="Fujita N."/>
            <person name="Imachi H."/>
            <person name="Takai K."/>
        </authorList>
    </citation>
    <scope>NUCLEOTIDE SEQUENCE [LARGE SCALE GENOMIC DNA]</scope>
    <source>
        <strain evidence="2">DSM 17711 / JCM 13418 / NBRC 101707 / SANAE</strain>
    </source>
</reference>
<dbReference type="PATRIC" id="fig|304371.9.peg.3047"/>
<sequence length="399" mass="43561">MLVQDRIAVDQALAFRLDGHYLARRSPPGSMLRAAGACGIQNTPPGSAALSLHARVEGLTPGDVERALDIDKTLMQTFSLRGAAYVSPTADAAVFTRGVLPGDEDSMRFFIRGAGPAFDKAGMSAAEAVRLTSDAVLEVLDGRALPKSELAVELADRVAERLSPGQLEAWRSPGGYAPRQPLGEAIVRFCLYVNALEGSFCFVTRRNAAHFVRTDQWLGAPLSEADPQEARAGLARRYISCYGPSTPEHFSEWVGISLAGASNAWEPMAKELVEVDFEGRKAWIREPDLPRLMSPREPEGTRFLPPHDPYLQMRDRATLIPDKGLRRLIWRAVGNPGIVLYKGRPVAMWRPQKKGKTLGISIEQFAPLAQAERSDIEAEATTLPPFKGCTKADVGFKSL</sequence>
<dbReference type="AlphaFoldDB" id="D1Z2X7"/>
<reference evidence="1 2" key="1">
    <citation type="journal article" date="2007" name="Appl. Environ. Microbiol.">
        <title>Isolation of key methanogens for global methane emission from rice paddy fields: a novel isolate affiliated with the clone cluster rice cluster I.</title>
        <authorList>
            <person name="Sakai S."/>
            <person name="Imachi H."/>
            <person name="Sekiguchi Y."/>
            <person name="Ohashi A."/>
            <person name="Harada H."/>
            <person name="Kamagata Y."/>
        </authorList>
    </citation>
    <scope>NUCLEOTIDE SEQUENCE [LARGE SCALE GENOMIC DNA]</scope>
    <source>
        <strain evidence="2">DSM 17711 / JCM 13418 / NBRC 101707 / SANAE</strain>
    </source>
</reference>
<proteinExistence type="predicted"/>
<keyword evidence="2" id="KW-1185">Reference proteome</keyword>
<gene>
    <name evidence="1" type="ordered locus">MCP_2977</name>
</gene>
<reference evidence="1 2" key="2">
    <citation type="journal article" date="2008" name="Int. J. Syst. Evol. Microbiol.">
        <title>Methanocella paludicola gen. nov., sp. nov., a methane-producing archaeon, the first isolate of the lineage 'Rice Cluster I', and proposal of the new archaeal order Methanocellales ord. nov.</title>
        <authorList>
            <person name="Sakai S."/>
            <person name="Imachi H."/>
            <person name="Hanada S."/>
            <person name="Ohashi A."/>
            <person name="Harada H."/>
            <person name="Kamagata Y."/>
        </authorList>
    </citation>
    <scope>NUCLEOTIDE SEQUENCE [LARGE SCALE GENOMIC DNA]</scope>
    <source>
        <strain evidence="2">DSM 17711 / JCM 13418 / NBRC 101707 / SANAE</strain>
    </source>
</reference>
<evidence type="ECO:0008006" key="3">
    <source>
        <dbReference type="Google" id="ProtNLM"/>
    </source>
</evidence>
<dbReference type="InterPro" id="IPR009351">
    <property type="entry name" value="AlkZ-like"/>
</dbReference>
<accession>D1Z2X7</accession>
<evidence type="ECO:0000313" key="2">
    <source>
        <dbReference type="Proteomes" id="UP000001882"/>
    </source>
</evidence>
<dbReference type="InParanoid" id="D1Z2X7"/>
<dbReference type="STRING" id="304371.MCP_2977"/>
<dbReference type="KEGG" id="mpd:MCP_2977"/>
<dbReference type="Proteomes" id="UP000001882">
    <property type="component" value="Chromosome"/>
</dbReference>
<name>D1Z2X7_METPS</name>